<evidence type="ECO:0000259" key="10">
    <source>
        <dbReference type="Pfam" id="PF08245"/>
    </source>
</evidence>
<dbReference type="Pfam" id="PF08245">
    <property type="entry name" value="Mur_ligase_M"/>
    <property type="match status" value="1"/>
</dbReference>
<dbReference type="Gene3D" id="3.90.190.20">
    <property type="entry name" value="Mur ligase, C-terminal domain"/>
    <property type="match status" value="1"/>
</dbReference>
<keyword evidence="7 8" id="KW-0573">Peptidoglycan synthesis</keyword>
<evidence type="ECO:0000256" key="8">
    <source>
        <dbReference type="RuleBase" id="RU003664"/>
    </source>
</evidence>
<proteinExistence type="inferred from homology"/>
<feature type="domain" description="Mur ligase C-terminal" evidence="9">
    <location>
        <begin position="303"/>
        <end position="419"/>
    </location>
</feature>
<comment type="function">
    <text evidence="7 8">Cell wall formation. Catalyzes the addition of glutamate to the nucleotide precursor UDP-N-acetylmuramoyl-L-alanine (UMA).</text>
</comment>
<name>A0ABM5UVH1_9COXI</name>
<keyword evidence="4 7" id="KW-0436">Ligase</keyword>
<feature type="binding site" evidence="7">
    <location>
        <begin position="113"/>
        <end position="119"/>
    </location>
    <ligand>
        <name>ATP</name>
        <dbReference type="ChEBI" id="CHEBI:30616"/>
    </ligand>
</feature>
<dbReference type="Gene3D" id="3.40.50.720">
    <property type="entry name" value="NAD(P)-binding Rossmann-like Domain"/>
    <property type="match status" value="1"/>
</dbReference>
<dbReference type="InterPro" id="IPR004101">
    <property type="entry name" value="Mur_ligase_C"/>
</dbReference>
<keyword evidence="7 8" id="KW-0961">Cell wall biogenesis/degradation</keyword>
<comment type="subcellular location">
    <subcellularLocation>
        <location evidence="1 7 8">Cytoplasm</location>
    </subcellularLocation>
</comment>
<comment type="similarity">
    <text evidence="7">Belongs to the MurCDEF family.</text>
</comment>
<keyword evidence="3 7" id="KW-0963">Cytoplasm</keyword>
<dbReference type="GO" id="GO:0016874">
    <property type="term" value="F:ligase activity"/>
    <property type="evidence" value="ECO:0007669"/>
    <property type="project" value="UniProtKB-KW"/>
</dbReference>
<dbReference type="NCBIfam" id="TIGR01087">
    <property type="entry name" value="murD"/>
    <property type="match status" value="1"/>
</dbReference>
<dbReference type="Proteomes" id="UP000063965">
    <property type="component" value="Chromosome"/>
</dbReference>
<dbReference type="SUPFAM" id="SSF53623">
    <property type="entry name" value="MurD-like peptide ligases, catalytic domain"/>
    <property type="match status" value="1"/>
</dbReference>
<dbReference type="EMBL" id="CP011126">
    <property type="protein sequence ID" value="AKQ33958.1"/>
    <property type="molecule type" value="Genomic_DNA"/>
</dbReference>
<dbReference type="Pfam" id="PF02875">
    <property type="entry name" value="Mur_ligase_C"/>
    <property type="match status" value="1"/>
</dbReference>
<feature type="domain" description="Mur ligase central" evidence="10">
    <location>
        <begin position="111"/>
        <end position="280"/>
    </location>
</feature>
<evidence type="ECO:0000256" key="7">
    <source>
        <dbReference type="HAMAP-Rule" id="MF_00639"/>
    </source>
</evidence>
<keyword evidence="7 8" id="KW-0132">Cell division</keyword>
<evidence type="ECO:0000313" key="12">
    <source>
        <dbReference type="Proteomes" id="UP000063965"/>
    </source>
</evidence>
<dbReference type="InterPro" id="IPR036565">
    <property type="entry name" value="Mur-like_cat_sf"/>
</dbReference>
<dbReference type="Pfam" id="PF21799">
    <property type="entry name" value="MurD-like_N"/>
    <property type="match status" value="1"/>
</dbReference>
<comment type="catalytic activity">
    <reaction evidence="7 8">
        <text>UDP-N-acetyl-alpha-D-muramoyl-L-alanine + D-glutamate + ATP = UDP-N-acetyl-alpha-D-muramoyl-L-alanyl-D-glutamate + ADP + phosphate + H(+)</text>
        <dbReference type="Rhea" id="RHEA:16429"/>
        <dbReference type="ChEBI" id="CHEBI:15378"/>
        <dbReference type="ChEBI" id="CHEBI:29986"/>
        <dbReference type="ChEBI" id="CHEBI:30616"/>
        <dbReference type="ChEBI" id="CHEBI:43474"/>
        <dbReference type="ChEBI" id="CHEBI:83898"/>
        <dbReference type="ChEBI" id="CHEBI:83900"/>
        <dbReference type="ChEBI" id="CHEBI:456216"/>
        <dbReference type="EC" id="6.3.2.9"/>
    </reaction>
</comment>
<dbReference type="SUPFAM" id="SSF53244">
    <property type="entry name" value="MurD-like peptide ligases, peptide-binding domain"/>
    <property type="match status" value="1"/>
</dbReference>
<dbReference type="SUPFAM" id="SSF51984">
    <property type="entry name" value="MurCD N-terminal domain"/>
    <property type="match status" value="1"/>
</dbReference>
<evidence type="ECO:0000256" key="4">
    <source>
        <dbReference type="ARBA" id="ARBA00022598"/>
    </source>
</evidence>
<dbReference type="HAMAP" id="MF_00639">
    <property type="entry name" value="MurD"/>
    <property type="match status" value="1"/>
</dbReference>
<protein>
    <recommendedName>
        <fullName evidence="7 8">UDP-N-acetylmuramoylalanine--D-glutamate ligase</fullName>
        <ecNumber evidence="7 8">6.3.2.9</ecNumber>
    </recommendedName>
    <alternativeName>
        <fullName evidence="7">D-glutamic acid-adding enzyme</fullName>
    </alternativeName>
    <alternativeName>
        <fullName evidence="7">UDP-N-acetylmuramoyl-L-alanyl-D-glutamate synthetase</fullName>
    </alternativeName>
</protein>
<dbReference type="InterPro" id="IPR005762">
    <property type="entry name" value="MurD"/>
</dbReference>
<evidence type="ECO:0000256" key="2">
    <source>
        <dbReference type="ARBA" id="ARBA00004752"/>
    </source>
</evidence>
<dbReference type="PANTHER" id="PTHR43692:SF1">
    <property type="entry name" value="UDP-N-ACETYLMURAMOYLALANINE--D-GLUTAMATE LIGASE"/>
    <property type="match status" value="1"/>
</dbReference>
<comment type="pathway">
    <text evidence="2 7 8">Cell wall biogenesis; peptidoglycan biosynthesis.</text>
</comment>
<keyword evidence="6 7" id="KW-0067">ATP-binding</keyword>
<keyword evidence="5 7" id="KW-0547">Nucleotide-binding</keyword>
<dbReference type="PANTHER" id="PTHR43692">
    <property type="entry name" value="UDP-N-ACETYLMURAMOYLALANINE--D-GLUTAMATE LIGASE"/>
    <property type="match status" value="1"/>
</dbReference>
<evidence type="ECO:0000256" key="1">
    <source>
        <dbReference type="ARBA" id="ARBA00004496"/>
    </source>
</evidence>
<gene>
    <name evidence="7 11" type="primary">murD</name>
    <name evidence="11" type="ORF">CleRT_14310</name>
</gene>
<evidence type="ECO:0000256" key="3">
    <source>
        <dbReference type="ARBA" id="ARBA00022490"/>
    </source>
</evidence>
<evidence type="ECO:0000256" key="6">
    <source>
        <dbReference type="ARBA" id="ARBA00022840"/>
    </source>
</evidence>
<sequence length="442" mass="48935">MIDKQLTVILGLGKTGLSCAQFLAETNQPFAITDNRQEPPQLKKFVQAYPYAKLALGGFSENLLNEAHQIVLSPGVPLYDLAIVKQVAIGKPIIGDIELFARAVKKPVIAITGSNGKTTVTTVVGLMMKAAGINAVVCGNIGQPVLQQLHLDPEYYILELSSFQLETTSSLQPHAATVLNISEDHMDRYASFEEYIRAKQRIYNFCRTPIVNGDEPEIWKKILFKEKPLSFGLQNRADFSLIEHNHKTFLAYQRKRLMPIEKLKLNASHHIQNALAALALGKAVGVPMEAMLEVLRDFTGIRHRCQWVRKYKDVDYYNDSKGTNVGATQAAIVSLGEVAKGKLILIAGGQGKGADFSALRNVVKRYLKQIVLIGEDAPLLEKALQRYTKISRASSMEEAVKQSTDIAQQGDVVLLSPACASHDMFKNYEHRGDVFIEMVEGL</sequence>
<accession>A0ABM5UVH1</accession>
<evidence type="ECO:0000256" key="5">
    <source>
        <dbReference type="ARBA" id="ARBA00022741"/>
    </source>
</evidence>
<keyword evidence="12" id="KW-1185">Reference proteome</keyword>
<dbReference type="InterPro" id="IPR013221">
    <property type="entry name" value="Mur_ligase_cen"/>
</dbReference>
<evidence type="ECO:0000313" key="11">
    <source>
        <dbReference type="EMBL" id="AKQ33958.1"/>
    </source>
</evidence>
<dbReference type="EC" id="6.3.2.9" evidence="7 8"/>
<evidence type="ECO:0000259" key="9">
    <source>
        <dbReference type="Pfam" id="PF02875"/>
    </source>
</evidence>
<keyword evidence="7 8" id="KW-0133">Cell shape</keyword>
<reference evidence="11 12" key="1">
    <citation type="journal article" date="2015" name="Genome Biol. Evol.">
        <title>Distinctive Genome Reduction Rates Revealed by Genomic Analyses of Two Coxiella-Like Endosymbionts in Ticks.</title>
        <authorList>
            <person name="Gottlieb Y."/>
            <person name="Lalzar I."/>
            <person name="Klasson L."/>
        </authorList>
    </citation>
    <scope>NUCLEOTIDE SEQUENCE [LARGE SCALE GENOMIC DNA]</scope>
    <source>
        <strain evidence="11 12">CRt</strain>
    </source>
</reference>
<dbReference type="Gene3D" id="3.40.1190.10">
    <property type="entry name" value="Mur-like, catalytic domain"/>
    <property type="match status" value="1"/>
</dbReference>
<organism evidence="11 12">
    <name type="scientific">Candidatus Coxiella mudrowiae</name>
    <dbReference type="NCBI Taxonomy" id="2054173"/>
    <lineage>
        <taxon>Bacteria</taxon>
        <taxon>Pseudomonadati</taxon>
        <taxon>Pseudomonadota</taxon>
        <taxon>Gammaproteobacteria</taxon>
        <taxon>Legionellales</taxon>
        <taxon>Coxiellaceae</taxon>
        <taxon>Coxiella</taxon>
    </lineage>
</organism>
<dbReference type="InterPro" id="IPR036615">
    <property type="entry name" value="Mur_ligase_C_dom_sf"/>
</dbReference>
<dbReference type="RefSeq" id="WP_048875632.1">
    <property type="nucleotide sequence ID" value="NZ_CP011126.1"/>
</dbReference>
<keyword evidence="7 8" id="KW-0131">Cell cycle</keyword>